<name>A0A8J3AHF0_9BACI</name>
<protein>
    <submittedName>
        <fullName evidence="2">Uncharacterized protein</fullName>
    </submittedName>
</protein>
<keyword evidence="1" id="KW-0812">Transmembrane</keyword>
<keyword evidence="1" id="KW-1133">Transmembrane helix</keyword>
<comment type="caution">
    <text evidence="2">The sequence shown here is derived from an EMBL/GenBank/DDBJ whole genome shotgun (WGS) entry which is preliminary data.</text>
</comment>
<reference evidence="3" key="1">
    <citation type="journal article" date="2019" name="Int. J. Syst. Evol. Microbiol.">
        <title>The Global Catalogue of Microorganisms (GCM) 10K type strain sequencing project: providing services to taxonomists for standard genome sequencing and annotation.</title>
        <authorList>
            <consortium name="The Broad Institute Genomics Platform"/>
            <consortium name="The Broad Institute Genome Sequencing Center for Infectious Disease"/>
            <person name="Wu L."/>
            <person name="Ma J."/>
        </authorList>
    </citation>
    <scope>NUCLEOTIDE SEQUENCE [LARGE SCALE GENOMIC DNA]</scope>
    <source>
        <strain evidence="3">CGMCC 1.14993</strain>
    </source>
</reference>
<evidence type="ECO:0000313" key="2">
    <source>
        <dbReference type="EMBL" id="GGI12915.1"/>
    </source>
</evidence>
<sequence>MRGKHLTVFIIFMALISSFLYPNNTLADWAYKFVVFNDFTYVISDENVTEIDREIGTVTKYSDVEGNYYGNFSNVYKKGTKYYSIKGISTKIAIAVEDDGKYIKAIRKGEYAGWKYSPFNLIVAGIVLLILPSVLIFLVLKKVTRTKSY</sequence>
<dbReference type="Proteomes" id="UP000626244">
    <property type="component" value="Unassembled WGS sequence"/>
</dbReference>
<organism evidence="2 3">
    <name type="scientific">Gottfriedia solisilvae</name>
    <dbReference type="NCBI Taxonomy" id="1516104"/>
    <lineage>
        <taxon>Bacteria</taxon>
        <taxon>Bacillati</taxon>
        <taxon>Bacillota</taxon>
        <taxon>Bacilli</taxon>
        <taxon>Bacillales</taxon>
        <taxon>Bacillaceae</taxon>
        <taxon>Gottfriedia</taxon>
    </lineage>
</organism>
<evidence type="ECO:0000256" key="1">
    <source>
        <dbReference type="SAM" id="Phobius"/>
    </source>
</evidence>
<keyword evidence="1" id="KW-0472">Membrane</keyword>
<evidence type="ECO:0000313" key="3">
    <source>
        <dbReference type="Proteomes" id="UP000626244"/>
    </source>
</evidence>
<proteinExistence type="predicted"/>
<dbReference type="EMBL" id="BMHB01000001">
    <property type="protein sequence ID" value="GGI12915.1"/>
    <property type="molecule type" value="Genomic_DNA"/>
</dbReference>
<gene>
    <name evidence="2" type="ORF">GCM10007380_15300</name>
</gene>
<feature type="transmembrane region" description="Helical" evidence="1">
    <location>
        <begin position="119"/>
        <end position="140"/>
    </location>
</feature>
<dbReference type="AlphaFoldDB" id="A0A8J3AHF0"/>
<accession>A0A8J3AHF0</accession>
<keyword evidence="3" id="KW-1185">Reference proteome</keyword>